<evidence type="ECO:0000313" key="8">
    <source>
        <dbReference type="Proteomes" id="UP000051621"/>
    </source>
</evidence>
<dbReference type="InterPro" id="IPR036551">
    <property type="entry name" value="Flavin_trans-like"/>
</dbReference>
<feature type="region of interest" description="Phosphopantothenate--cysteine ligase" evidence="3">
    <location>
        <begin position="185"/>
        <end position="393"/>
    </location>
</feature>
<keyword evidence="3" id="KW-0511">Multifunctional enzyme</keyword>
<dbReference type="Proteomes" id="UP000051621">
    <property type="component" value="Unassembled WGS sequence"/>
</dbReference>
<dbReference type="Pfam" id="PF04127">
    <property type="entry name" value="DFP"/>
    <property type="match status" value="1"/>
</dbReference>
<evidence type="ECO:0000256" key="1">
    <source>
        <dbReference type="ARBA" id="ARBA00022793"/>
    </source>
</evidence>
<keyword evidence="3 4" id="KW-0288">FMN</keyword>
<dbReference type="InterPro" id="IPR003382">
    <property type="entry name" value="Flavoprotein"/>
</dbReference>
<dbReference type="GO" id="GO:0071513">
    <property type="term" value="C:phosphopantothenoylcysteine decarboxylase complex"/>
    <property type="evidence" value="ECO:0007669"/>
    <property type="project" value="TreeGrafter"/>
</dbReference>
<comment type="caution">
    <text evidence="3">Lacks conserved residue(s) required for the propagation of feature annotation.</text>
</comment>
<comment type="cofactor">
    <cofactor evidence="3">
        <name>FMN</name>
        <dbReference type="ChEBI" id="CHEBI:58210"/>
    </cofactor>
    <text evidence="3">Binds 1 FMN per subunit.</text>
</comment>
<dbReference type="STRING" id="1423731.FC81_GL001884"/>
<dbReference type="EMBL" id="AZEF01000035">
    <property type="protein sequence ID" value="KRL00710.1"/>
    <property type="molecule type" value="Genomic_DNA"/>
</dbReference>
<keyword evidence="3" id="KW-0460">Magnesium</keyword>
<proteinExistence type="inferred from homology"/>
<dbReference type="GO" id="GO:0010181">
    <property type="term" value="F:FMN binding"/>
    <property type="evidence" value="ECO:0007669"/>
    <property type="project" value="UniProtKB-UniRule"/>
</dbReference>
<dbReference type="InterPro" id="IPR005252">
    <property type="entry name" value="CoaBC"/>
</dbReference>
<feature type="binding site" evidence="3">
    <location>
        <position position="335"/>
    </location>
    <ligand>
        <name>CTP</name>
        <dbReference type="ChEBI" id="CHEBI:37563"/>
    </ligand>
</feature>
<dbReference type="AlphaFoldDB" id="A0A0R1LYF2"/>
<dbReference type="Gene3D" id="3.40.50.1950">
    <property type="entry name" value="Flavin prenyltransferase-like"/>
    <property type="match status" value="1"/>
</dbReference>
<keyword evidence="3 4" id="KW-0436">Ligase</keyword>
<dbReference type="GO" id="GO:0015941">
    <property type="term" value="P:pantothenate catabolic process"/>
    <property type="evidence" value="ECO:0007669"/>
    <property type="project" value="InterPro"/>
</dbReference>
<evidence type="ECO:0000256" key="3">
    <source>
        <dbReference type="HAMAP-Rule" id="MF_02225"/>
    </source>
</evidence>
<feature type="binding site" evidence="3">
    <location>
        <position position="283"/>
    </location>
    <ligand>
        <name>CTP</name>
        <dbReference type="ChEBI" id="CHEBI:37563"/>
    </ligand>
</feature>
<reference evidence="7 8" key="1">
    <citation type="journal article" date="2015" name="Genome Announc.">
        <title>Expanding the biotechnology potential of lactobacilli through comparative genomics of 213 strains and associated genera.</title>
        <authorList>
            <person name="Sun Z."/>
            <person name="Harris H.M."/>
            <person name="McCann A."/>
            <person name="Guo C."/>
            <person name="Argimon S."/>
            <person name="Zhang W."/>
            <person name="Yang X."/>
            <person name="Jeffery I.B."/>
            <person name="Cooney J.C."/>
            <person name="Kagawa T.F."/>
            <person name="Liu W."/>
            <person name="Song Y."/>
            <person name="Salvetti E."/>
            <person name="Wrobel A."/>
            <person name="Rasinkangas P."/>
            <person name="Parkhill J."/>
            <person name="Rea M.C."/>
            <person name="O'Sullivan O."/>
            <person name="Ritari J."/>
            <person name="Douillard F.P."/>
            <person name="Paul Ross R."/>
            <person name="Yang R."/>
            <person name="Briner A.E."/>
            <person name="Felis G.E."/>
            <person name="de Vos W.M."/>
            <person name="Barrangou R."/>
            <person name="Klaenhammer T.R."/>
            <person name="Caufield P.W."/>
            <person name="Cui Y."/>
            <person name="Zhang H."/>
            <person name="O'Toole P.W."/>
        </authorList>
    </citation>
    <scope>NUCLEOTIDE SEQUENCE [LARGE SCALE GENOMIC DNA]</scope>
    <source>
        <strain evidence="7 8">DSM 19910</strain>
    </source>
</reference>
<gene>
    <name evidence="3" type="primary">coaBC</name>
    <name evidence="7" type="ORF">FC81_GL001884</name>
</gene>
<comment type="catalytic activity">
    <reaction evidence="3 4">
        <text>N-[(R)-4-phosphopantothenoyl]-L-cysteine + H(+) = (R)-4'-phosphopantetheine + CO2</text>
        <dbReference type="Rhea" id="RHEA:16793"/>
        <dbReference type="ChEBI" id="CHEBI:15378"/>
        <dbReference type="ChEBI" id="CHEBI:16526"/>
        <dbReference type="ChEBI" id="CHEBI:59458"/>
        <dbReference type="ChEBI" id="CHEBI:61723"/>
        <dbReference type="EC" id="4.1.1.36"/>
    </reaction>
</comment>
<feature type="domain" description="Flavoprotein" evidence="5">
    <location>
        <begin position="1"/>
        <end position="163"/>
    </location>
</feature>
<feature type="domain" description="DNA/pantothenate metabolism flavoprotein C-terminal" evidence="6">
    <location>
        <begin position="180"/>
        <end position="388"/>
    </location>
</feature>
<dbReference type="NCBIfam" id="TIGR00521">
    <property type="entry name" value="coaBC_dfp"/>
    <property type="match status" value="1"/>
</dbReference>
<dbReference type="InterPro" id="IPR007085">
    <property type="entry name" value="DNA/pantothenate-metab_flavo_C"/>
</dbReference>
<comment type="pathway">
    <text evidence="3 4">Cofactor biosynthesis; coenzyme A biosynthesis; CoA from (R)-pantothenate: step 2/5.</text>
</comment>
<dbReference type="SUPFAM" id="SSF102645">
    <property type="entry name" value="CoaB-like"/>
    <property type="match status" value="1"/>
</dbReference>
<comment type="caution">
    <text evidence="7">The sequence shown here is derived from an EMBL/GenBank/DDBJ whole genome shotgun (WGS) entry which is preliminary data.</text>
</comment>
<comment type="function">
    <text evidence="4">Catalyzes two steps in the biosynthesis of coenzyme A. In the first step cysteine is conjugated to 4'-phosphopantothenate to form 4-phosphopantothenoylcysteine, in the latter compound is decarboxylated to form 4'-phosphopantotheine.</text>
</comment>
<accession>A0A0R1LYF2</accession>
<dbReference type="Pfam" id="PF02441">
    <property type="entry name" value="Flavoprotein"/>
    <property type="match status" value="1"/>
</dbReference>
<dbReference type="GO" id="GO:0015937">
    <property type="term" value="P:coenzyme A biosynthetic process"/>
    <property type="evidence" value="ECO:0007669"/>
    <property type="project" value="UniProtKB-UniRule"/>
</dbReference>
<dbReference type="GO" id="GO:0004633">
    <property type="term" value="F:phosphopantothenoylcysteine decarboxylase activity"/>
    <property type="evidence" value="ECO:0007669"/>
    <property type="project" value="UniProtKB-UniRule"/>
</dbReference>
<dbReference type="GO" id="GO:0046872">
    <property type="term" value="F:metal ion binding"/>
    <property type="evidence" value="ECO:0007669"/>
    <property type="project" value="UniProtKB-KW"/>
</dbReference>
<feature type="binding site" evidence="3">
    <location>
        <position position="273"/>
    </location>
    <ligand>
        <name>CTP</name>
        <dbReference type="ChEBI" id="CHEBI:37563"/>
    </ligand>
</feature>
<evidence type="ECO:0000256" key="4">
    <source>
        <dbReference type="RuleBase" id="RU364078"/>
    </source>
</evidence>
<keyword evidence="1 3" id="KW-0210">Decarboxylase</keyword>
<name>A0A0R1LYF2_9LACO</name>
<dbReference type="SUPFAM" id="SSF52507">
    <property type="entry name" value="Homo-oligomeric flavin-containing Cys decarboxylases, HFCD"/>
    <property type="match status" value="1"/>
</dbReference>
<dbReference type="Gene3D" id="3.40.50.10300">
    <property type="entry name" value="CoaB-like"/>
    <property type="match status" value="1"/>
</dbReference>
<keyword evidence="2 3" id="KW-0456">Lyase</keyword>
<dbReference type="InterPro" id="IPR035929">
    <property type="entry name" value="CoaB-like_sf"/>
</dbReference>
<feature type="region of interest" description="Phosphopantothenoylcysteine decarboxylase" evidence="3">
    <location>
        <begin position="1"/>
        <end position="184"/>
    </location>
</feature>
<protein>
    <recommendedName>
        <fullName evidence="3">Coenzyme A biosynthesis bifunctional protein CoaBC</fullName>
    </recommendedName>
    <alternativeName>
        <fullName evidence="3">DNA/pantothenate metabolism flavoprotein</fullName>
    </alternativeName>
    <alternativeName>
        <fullName evidence="3">Phosphopantothenoylcysteine synthetase/decarboxylase</fullName>
        <shortName evidence="3">PPCS-PPCDC</shortName>
    </alternativeName>
    <domain>
        <recommendedName>
            <fullName evidence="3">Phosphopantothenoylcysteine decarboxylase</fullName>
            <shortName evidence="3">PPC decarboxylase</shortName>
            <shortName evidence="3">PPC-DC</shortName>
            <ecNumber evidence="3">4.1.1.36</ecNumber>
        </recommendedName>
        <alternativeName>
            <fullName evidence="3">CoaC</fullName>
        </alternativeName>
    </domain>
    <domain>
        <recommendedName>
            <fullName evidence="3">Phosphopantothenate--cysteine ligase</fullName>
            <ecNumber evidence="3">6.3.2.5</ecNumber>
        </recommendedName>
        <alternativeName>
            <fullName evidence="3">CoaB</fullName>
        </alternativeName>
        <alternativeName>
            <fullName evidence="3">Phosphopantothenoylcysteine synthetase</fullName>
            <shortName evidence="3">PPC synthetase</shortName>
            <shortName evidence="3">PPC-S</shortName>
        </alternativeName>
    </domain>
</protein>
<dbReference type="PANTHER" id="PTHR14359">
    <property type="entry name" value="HOMO-OLIGOMERIC FLAVIN CONTAINING CYS DECARBOXYLASE FAMILY"/>
    <property type="match status" value="1"/>
</dbReference>
<comment type="catalytic activity">
    <reaction evidence="3 4">
        <text>(R)-4'-phosphopantothenate + L-cysteine + CTP = N-[(R)-4-phosphopantothenoyl]-L-cysteine + CMP + diphosphate + H(+)</text>
        <dbReference type="Rhea" id="RHEA:19397"/>
        <dbReference type="ChEBI" id="CHEBI:10986"/>
        <dbReference type="ChEBI" id="CHEBI:15378"/>
        <dbReference type="ChEBI" id="CHEBI:33019"/>
        <dbReference type="ChEBI" id="CHEBI:35235"/>
        <dbReference type="ChEBI" id="CHEBI:37563"/>
        <dbReference type="ChEBI" id="CHEBI:59458"/>
        <dbReference type="ChEBI" id="CHEBI:60377"/>
        <dbReference type="EC" id="6.3.2.5"/>
    </reaction>
</comment>
<evidence type="ECO:0000259" key="5">
    <source>
        <dbReference type="Pfam" id="PF02441"/>
    </source>
</evidence>
<comment type="function">
    <text evidence="3">Catalyzes two sequential steps in the biosynthesis of coenzyme A. In the first step cysteine is conjugated to 4'-phosphopantothenate to form 4-phosphopantothenoylcysteine. In the second step the latter compound is decarboxylated to form 4'-phosphopantotheine.</text>
</comment>
<feature type="binding site" evidence="3">
    <location>
        <position position="331"/>
    </location>
    <ligand>
        <name>CTP</name>
        <dbReference type="ChEBI" id="CHEBI:37563"/>
    </ligand>
</feature>
<organism evidence="7 8">
    <name type="scientific">Liquorilactobacillus capillatus DSM 19910</name>
    <dbReference type="NCBI Taxonomy" id="1423731"/>
    <lineage>
        <taxon>Bacteria</taxon>
        <taxon>Bacillati</taxon>
        <taxon>Bacillota</taxon>
        <taxon>Bacilli</taxon>
        <taxon>Lactobacillales</taxon>
        <taxon>Lactobacillaceae</taxon>
        <taxon>Liquorilactobacillus</taxon>
    </lineage>
</organism>
<dbReference type="UniPathway" id="UPA00241">
    <property type="reaction ID" value="UER00353"/>
</dbReference>
<dbReference type="PATRIC" id="fig|1423731.3.peg.1935"/>
<sequence length="393" mass="43705">MTGGIAAYKAAYFIRTLIKNGAQVRVAMTKAAANFITPMTLQTLSRHRVYTDETLIYDDEIVPHIELADWSEIAIVIPATANIIAKIANGIADDFVTSTLLASACPKFVVPAMNEKMLTNKATQRNMERLQADGIHILEPEMGFLAEGYDGKGRLPATEVIFKWLTQKMLQEKTSAGRDLKGKRVLITAGKTIEIIDPVRYITNRSTGKMGYALAQIASERGAEVTLISGPTNLLPPIDVNFIAVKTTAEMAEQVKRYFEKMDIVIMAAAVADYRVEKPATQKIKKNSPNLELKLVKNIDILKSLGQLKTKQFLVGFAAETQNLLENATKKMREKNVDLLVANDVSRQDIGFGSDQNEVTFLRPENKPLLIRKNSKKEIAVQLFDCIDSMERR</sequence>
<dbReference type="GO" id="GO:0004632">
    <property type="term" value="F:phosphopantothenate--cysteine ligase activity"/>
    <property type="evidence" value="ECO:0007669"/>
    <property type="project" value="UniProtKB-UniRule"/>
</dbReference>
<dbReference type="PANTHER" id="PTHR14359:SF6">
    <property type="entry name" value="PHOSPHOPANTOTHENOYLCYSTEINE DECARBOXYLASE"/>
    <property type="match status" value="1"/>
</dbReference>
<evidence type="ECO:0000259" key="6">
    <source>
        <dbReference type="Pfam" id="PF04127"/>
    </source>
</evidence>
<dbReference type="EC" id="4.1.1.36" evidence="3"/>
<comment type="similarity">
    <text evidence="3 4">In the N-terminal section; belongs to the HFCD (homo-oligomeric flavin containing Cys decarboxylase) superfamily.</text>
</comment>
<comment type="pathway">
    <text evidence="3 4">Cofactor biosynthesis; coenzyme A biosynthesis; CoA from (R)-pantothenate: step 3/5.</text>
</comment>
<evidence type="ECO:0000256" key="2">
    <source>
        <dbReference type="ARBA" id="ARBA00023239"/>
    </source>
</evidence>
<comment type="cofactor">
    <cofactor evidence="3">
        <name>Mg(2+)</name>
        <dbReference type="ChEBI" id="CHEBI:18420"/>
    </cofactor>
</comment>
<keyword evidence="3" id="KW-0479">Metal-binding</keyword>
<keyword evidence="8" id="KW-1185">Reference proteome</keyword>
<evidence type="ECO:0000313" key="7">
    <source>
        <dbReference type="EMBL" id="KRL00710.1"/>
    </source>
</evidence>
<feature type="binding site" evidence="3">
    <location>
        <position position="317"/>
    </location>
    <ligand>
        <name>CTP</name>
        <dbReference type="ChEBI" id="CHEBI:37563"/>
    </ligand>
</feature>
<comment type="similarity">
    <text evidence="3 4">In the C-terminal section; belongs to the PPC synthetase family.</text>
</comment>
<keyword evidence="3 4" id="KW-0285">Flavoprotein</keyword>
<dbReference type="HAMAP" id="MF_02225">
    <property type="entry name" value="CoaBC"/>
    <property type="match status" value="1"/>
</dbReference>
<dbReference type="EC" id="6.3.2.5" evidence="3"/>